<evidence type="ECO:0000256" key="1">
    <source>
        <dbReference type="PROSITE-ProRule" id="PRU00339"/>
    </source>
</evidence>
<accession>A0ABR7LGJ2</accession>
<dbReference type="InterPro" id="IPR011990">
    <property type="entry name" value="TPR-like_helical_dom_sf"/>
</dbReference>
<comment type="caution">
    <text evidence="3">The sequence shown here is derived from an EMBL/GenBank/DDBJ whole genome shotgun (WGS) entry which is preliminary data.</text>
</comment>
<dbReference type="InterPro" id="IPR019734">
    <property type="entry name" value="TPR_rpt"/>
</dbReference>
<dbReference type="Gene3D" id="1.25.40.10">
    <property type="entry name" value="Tetratricopeptide repeat domain"/>
    <property type="match status" value="1"/>
</dbReference>
<dbReference type="PROSITE" id="PS50005">
    <property type="entry name" value="TPR"/>
    <property type="match status" value="1"/>
</dbReference>
<dbReference type="Pfam" id="PF13432">
    <property type="entry name" value="TPR_16"/>
    <property type="match status" value="2"/>
</dbReference>
<protein>
    <submittedName>
        <fullName evidence="3">Tetratricopeptide repeat protein</fullName>
    </submittedName>
</protein>
<sequence length="272" mass="29828">MLRTWQDVIEKWRLSPPEAQEGPTESRLYFDRALSALVKGRLDDAAVDFERAAATRECAYDDIGLGDVFLARGRWRAAALHYRRAAERDPDNVLAVLGMSQARVASGDAQGAAAELEARFGGSTDPVVRYYLASTWCSVSEQVRSRTADDALVITSEHQLDVCEAAARRIIDLDVRDAELRRGAELLLDEVTAGRRWRWQPEGIAVSLAVLAVSLGLILVAVGGLAGNVSLVIAGVLLGGGLLYLIVVRFRRQTWRSRADELAESIARRGKQ</sequence>
<feature type="repeat" description="TPR" evidence="1">
    <location>
        <begin position="59"/>
        <end position="92"/>
    </location>
</feature>
<keyword evidence="2" id="KW-0472">Membrane</keyword>
<dbReference type="Proteomes" id="UP000734823">
    <property type="component" value="Unassembled WGS sequence"/>
</dbReference>
<keyword evidence="2" id="KW-0812">Transmembrane</keyword>
<evidence type="ECO:0000256" key="2">
    <source>
        <dbReference type="SAM" id="Phobius"/>
    </source>
</evidence>
<proteinExistence type="predicted"/>
<dbReference type="RefSeq" id="WP_187224564.1">
    <property type="nucleotide sequence ID" value="NZ_JABVED010000032.1"/>
</dbReference>
<gene>
    <name evidence="3" type="ORF">GPZ80_30530</name>
</gene>
<keyword evidence="4" id="KW-1185">Reference proteome</keyword>
<feature type="transmembrane region" description="Helical" evidence="2">
    <location>
        <begin position="204"/>
        <end position="223"/>
    </location>
</feature>
<evidence type="ECO:0000313" key="3">
    <source>
        <dbReference type="EMBL" id="MBC6451489.1"/>
    </source>
</evidence>
<organism evidence="3 4">
    <name type="scientific">Actinokineospora xionganensis</name>
    <dbReference type="NCBI Taxonomy" id="2684470"/>
    <lineage>
        <taxon>Bacteria</taxon>
        <taxon>Bacillati</taxon>
        <taxon>Actinomycetota</taxon>
        <taxon>Actinomycetes</taxon>
        <taxon>Pseudonocardiales</taxon>
        <taxon>Pseudonocardiaceae</taxon>
        <taxon>Actinokineospora</taxon>
    </lineage>
</organism>
<reference evidence="3 4" key="1">
    <citation type="submission" date="2020-06" db="EMBL/GenBank/DDBJ databases">
        <title>Actinokineospora xiongansis sp. nov., isolated from soil of Baiyangdian.</title>
        <authorList>
            <person name="Zhang X."/>
        </authorList>
    </citation>
    <scope>NUCLEOTIDE SEQUENCE [LARGE SCALE GENOMIC DNA]</scope>
    <source>
        <strain evidence="3 4">HBU206404</strain>
    </source>
</reference>
<dbReference type="SUPFAM" id="SSF48452">
    <property type="entry name" value="TPR-like"/>
    <property type="match status" value="1"/>
</dbReference>
<keyword evidence="2" id="KW-1133">Transmembrane helix</keyword>
<name>A0ABR7LGJ2_9PSEU</name>
<feature type="transmembrane region" description="Helical" evidence="2">
    <location>
        <begin position="229"/>
        <end position="248"/>
    </location>
</feature>
<evidence type="ECO:0000313" key="4">
    <source>
        <dbReference type="Proteomes" id="UP000734823"/>
    </source>
</evidence>
<keyword evidence="1" id="KW-0802">TPR repeat</keyword>
<dbReference type="EMBL" id="JABVED010000032">
    <property type="protein sequence ID" value="MBC6451489.1"/>
    <property type="molecule type" value="Genomic_DNA"/>
</dbReference>